<dbReference type="Proteomes" id="UP000250275">
    <property type="component" value="Unassembled WGS sequence"/>
</dbReference>
<gene>
    <name evidence="5" type="ORF">WN48_00936</name>
</gene>
<dbReference type="OrthoDB" id="161814at2759"/>
<evidence type="ECO:0000313" key="6">
    <source>
        <dbReference type="Proteomes" id="UP000250275"/>
    </source>
</evidence>
<sequence length="132" mass="15375">MQMSFHIGENEVILFHTWHPWNWEELGWSMFGIALLTCIYEGIKSYRDHLFINVARSRKTEGKRSRISLLFSRIHILQTVAHTLQLVIGYCLMLIFMTYNIWLCLAVAVGAALGYWLFAWEKSSGDNIDCCL</sequence>
<keyword evidence="1 4" id="KW-0812">Transmembrane</keyword>
<dbReference type="PANTHER" id="PTHR12483:SF115">
    <property type="entry name" value="COPPER TRANSPORT PROTEIN"/>
    <property type="match status" value="1"/>
</dbReference>
<keyword evidence="4" id="KW-0813">Transport</keyword>
<dbReference type="EMBL" id="KQ761221">
    <property type="protein sequence ID" value="OAD57970.1"/>
    <property type="molecule type" value="Genomic_DNA"/>
</dbReference>
<dbReference type="AlphaFoldDB" id="A0A310SD09"/>
<comment type="similarity">
    <text evidence="4">Belongs to the copper transporter (Ctr) (TC 1.A.56) family. SLC31A subfamily.</text>
</comment>
<evidence type="ECO:0000256" key="3">
    <source>
        <dbReference type="ARBA" id="ARBA00023136"/>
    </source>
</evidence>
<keyword evidence="2 4" id="KW-1133">Transmembrane helix</keyword>
<name>A0A310SD09_9HYME</name>
<keyword evidence="4" id="KW-0187">Copper transport</keyword>
<evidence type="ECO:0000256" key="1">
    <source>
        <dbReference type="ARBA" id="ARBA00022692"/>
    </source>
</evidence>
<dbReference type="GO" id="GO:0005375">
    <property type="term" value="F:copper ion transmembrane transporter activity"/>
    <property type="evidence" value="ECO:0007669"/>
    <property type="project" value="UniProtKB-UniRule"/>
</dbReference>
<dbReference type="PANTHER" id="PTHR12483">
    <property type="entry name" value="SOLUTE CARRIER FAMILY 31 COPPER TRANSPORTERS"/>
    <property type="match status" value="1"/>
</dbReference>
<evidence type="ECO:0000256" key="4">
    <source>
        <dbReference type="RuleBase" id="RU367022"/>
    </source>
</evidence>
<evidence type="ECO:0000313" key="5">
    <source>
        <dbReference type="EMBL" id="OAD57970.1"/>
    </source>
</evidence>
<organism evidence="5 6">
    <name type="scientific">Eufriesea mexicana</name>
    <dbReference type="NCBI Taxonomy" id="516756"/>
    <lineage>
        <taxon>Eukaryota</taxon>
        <taxon>Metazoa</taxon>
        <taxon>Ecdysozoa</taxon>
        <taxon>Arthropoda</taxon>
        <taxon>Hexapoda</taxon>
        <taxon>Insecta</taxon>
        <taxon>Pterygota</taxon>
        <taxon>Neoptera</taxon>
        <taxon>Endopterygota</taxon>
        <taxon>Hymenoptera</taxon>
        <taxon>Apocrita</taxon>
        <taxon>Aculeata</taxon>
        <taxon>Apoidea</taxon>
        <taxon>Anthophila</taxon>
        <taxon>Apidae</taxon>
        <taxon>Eufriesea</taxon>
    </lineage>
</organism>
<dbReference type="GO" id="GO:0016020">
    <property type="term" value="C:membrane"/>
    <property type="evidence" value="ECO:0007669"/>
    <property type="project" value="UniProtKB-SubCell"/>
</dbReference>
<reference evidence="5 6" key="1">
    <citation type="submission" date="2015-07" db="EMBL/GenBank/DDBJ databases">
        <title>The genome of Eufriesea mexicana.</title>
        <authorList>
            <person name="Pan H."/>
            <person name="Kapheim K."/>
        </authorList>
    </citation>
    <scope>NUCLEOTIDE SEQUENCE [LARGE SCALE GENOMIC DNA]</scope>
    <source>
        <strain evidence="5">0111107269</strain>
        <tissue evidence="5">Whole body</tissue>
    </source>
</reference>
<keyword evidence="4" id="KW-0186">Copper</keyword>
<comment type="subcellular location">
    <subcellularLocation>
        <location evidence="4">Membrane</location>
        <topology evidence="4">Multi-pass membrane protein</topology>
    </subcellularLocation>
</comment>
<keyword evidence="6" id="KW-1185">Reference proteome</keyword>
<proteinExistence type="inferred from homology"/>
<dbReference type="Pfam" id="PF04145">
    <property type="entry name" value="Ctr"/>
    <property type="match status" value="1"/>
</dbReference>
<evidence type="ECO:0000256" key="2">
    <source>
        <dbReference type="ARBA" id="ARBA00022989"/>
    </source>
</evidence>
<dbReference type="InterPro" id="IPR007274">
    <property type="entry name" value="Cop_transporter"/>
</dbReference>
<protein>
    <recommendedName>
        <fullName evidence="4">Copper transport protein</fullName>
    </recommendedName>
</protein>
<keyword evidence="4" id="KW-0406">Ion transport</keyword>
<feature type="transmembrane region" description="Helical" evidence="4">
    <location>
        <begin position="94"/>
        <end position="118"/>
    </location>
</feature>
<keyword evidence="3 4" id="KW-0472">Membrane</keyword>
<feature type="transmembrane region" description="Helical" evidence="4">
    <location>
        <begin position="67"/>
        <end position="88"/>
    </location>
</feature>
<accession>A0A310SD09</accession>